<dbReference type="SMART" id="SM00342">
    <property type="entry name" value="HTH_ARAC"/>
    <property type="match status" value="1"/>
</dbReference>
<dbReference type="InterPro" id="IPR037923">
    <property type="entry name" value="HTH-like"/>
</dbReference>
<accession>A0ABQ1F1K0</accession>
<organism evidence="5 6">
    <name type="scientific">Paenibacillus marchantiophytorum</name>
    <dbReference type="NCBI Taxonomy" id="1619310"/>
    <lineage>
        <taxon>Bacteria</taxon>
        <taxon>Bacillati</taxon>
        <taxon>Bacillota</taxon>
        <taxon>Bacilli</taxon>
        <taxon>Bacillales</taxon>
        <taxon>Paenibacillaceae</taxon>
        <taxon>Paenibacillus</taxon>
    </lineage>
</organism>
<dbReference type="EMBL" id="BMHE01000031">
    <property type="protein sequence ID" value="GFZ96504.1"/>
    <property type="molecule type" value="Genomic_DNA"/>
</dbReference>
<dbReference type="Pfam" id="PF02311">
    <property type="entry name" value="AraC_binding"/>
    <property type="match status" value="1"/>
</dbReference>
<gene>
    <name evidence="5" type="ORF">GCM10008018_48610</name>
</gene>
<dbReference type="InterPro" id="IPR009057">
    <property type="entry name" value="Homeodomain-like_sf"/>
</dbReference>
<evidence type="ECO:0000256" key="3">
    <source>
        <dbReference type="ARBA" id="ARBA00023163"/>
    </source>
</evidence>
<evidence type="ECO:0000313" key="6">
    <source>
        <dbReference type="Proteomes" id="UP000615455"/>
    </source>
</evidence>
<keyword evidence="6" id="KW-1185">Reference proteome</keyword>
<dbReference type="PRINTS" id="PR00032">
    <property type="entry name" value="HTHARAC"/>
</dbReference>
<dbReference type="InterPro" id="IPR014710">
    <property type="entry name" value="RmlC-like_jellyroll"/>
</dbReference>
<dbReference type="PROSITE" id="PS00041">
    <property type="entry name" value="HTH_ARAC_FAMILY_1"/>
    <property type="match status" value="1"/>
</dbReference>
<dbReference type="SUPFAM" id="SSF46689">
    <property type="entry name" value="Homeodomain-like"/>
    <property type="match status" value="2"/>
</dbReference>
<dbReference type="InterPro" id="IPR018060">
    <property type="entry name" value="HTH_AraC"/>
</dbReference>
<reference evidence="6" key="1">
    <citation type="journal article" date="2019" name="Int. J. Syst. Evol. Microbiol.">
        <title>The Global Catalogue of Microorganisms (GCM) 10K type strain sequencing project: providing services to taxonomists for standard genome sequencing and annotation.</title>
        <authorList>
            <consortium name="The Broad Institute Genomics Platform"/>
            <consortium name="The Broad Institute Genome Sequencing Center for Infectious Disease"/>
            <person name="Wu L."/>
            <person name="Ma J."/>
        </authorList>
    </citation>
    <scope>NUCLEOTIDE SEQUENCE [LARGE SCALE GENOMIC DNA]</scope>
    <source>
        <strain evidence="6">CGMCC 1.15043</strain>
    </source>
</reference>
<protein>
    <recommendedName>
        <fullName evidence="4">HTH araC/xylS-type domain-containing protein</fullName>
    </recommendedName>
</protein>
<dbReference type="InterPro" id="IPR018062">
    <property type="entry name" value="HTH_AraC-typ_CS"/>
</dbReference>
<dbReference type="Gene3D" id="2.60.120.10">
    <property type="entry name" value="Jelly Rolls"/>
    <property type="match status" value="1"/>
</dbReference>
<dbReference type="InterPro" id="IPR020449">
    <property type="entry name" value="Tscrpt_reg_AraC-type_HTH"/>
</dbReference>
<evidence type="ECO:0000256" key="1">
    <source>
        <dbReference type="ARBA" id="ARBA00023015"/>
    </source>
</evidence>
<sequence>MIKTLSAYFEHCEPNWQVPTARTNNHILLVVTEGSMVYTIENQPYHLQKGDILFIPQGTVRSAANISSDIHAMYVAHFEYSGDGEHLPLLTDRQMRCVHSFHFEYLKTRFSLLSQHWLRKSPYTATLCHSILLEILSILNEQSDSSSLPNKHYRLVMQLQHYILEHYREQIQLSELSALVERTPNYVSTIYKQATGQTITEYIQQIRIEAARDLLINSQMTIGEISEALGFCEQSYFNKVFKKITGTLPSAYLKEKVKVWRV</sequence>
<comment type="caution">
    <text evidence="5">The sequence shown here is derived from an EMBL/GenBank/DDBJ whole genome shotgun (WGS) entry which is preliminary data.</text>
</comment>
<dbReference type="RefSeq" id="WP_189015975.1">
    <property type="nucleotide sequence ID" value="NZ_BMHE01000031.1"/>
</dbReference>
<dbReference type="InterPro" id="IPR003313">
    <property type="entry name" value="AraC-bd"/>
</dbReference>
<proteinExistence type="predicted"/>
<evidence type="ECO:0000259" key="4">
    <source>
        <dbReference type="PROSITE" id="PS01124"/>
    </source>
</evidence>
<keyword evidence="1" id="KW-0805">Transcription regulation</keyword>
<feature type="domain" description="HTH araC/xylS-type" evidence="4">
    <location>
        <begin position="157"/>
        <end position="255"/>
    </location>
</feature>
<dbReference type="PROSITE" id="PS01124">
    <property type="entry name" value="HTH_ARAC_FAMILY_2"/>
    <property type="match status" value="1"/>
</dbReference>
<keyword evidence="2" id="KW-0238">DNA-binding</keyword>
<keyword evidence="3" id="KW-0804">Transcription</keyword>
<name>A0ABQ1F1K0_9BACL</name>
<dbReference type="Gene3D" id="1.10.10.60">
    <property type="entry name" value="Homeodomain-like"/>
    <property type="match status" value="2"/>
</dbReference>
<evidence type="ECO:0000256" key="2">
    <source>
        <dbReference type="ARBA" id="ARBA00023125"/>
    </source>
</evidence>
<dbReference type="Proteomes" id="UP000615455">
    <property type="component" value="Unassembled WGS sequence"/>
</dbReference>
<dbReference type="PANTHER" id="PTHR43280:SF28">
    <property type="entry name" value="HTH-TYPE TRANSCRIPTIONAL ACTIVATOR RHAS"/>
    <property type="match status" value="1"/>
</dbReference>
<evidence type="ECO:0000313" key="5">
    <source>
        <dbReference type="EMBL" id="GFZ96504.1"/>
    </source>
</evidence>
<dbReference type="Pfam" id="PF12833">
    <property type="entry name" value="HTH_18"/>
    <property type="match status" value="1"/>
</dbReference>
<dbReference type="SUPFAM" id="SSF51215">
    <property type="entry name" value="Regulatory protein AraC"/>
    <property type="match status" value="1"/>
</dbReference>
<dbReference type="PANTHER" id="PTHR43280">
    <property type="entry name" value="ARAC-FAMILY TRANSCRIPTIONAL REGULATOR"/>
    <property type="match status" value="1"/>
</dbReference>